<protein>
    <submittedName>
        <fullName evidence="1">Uncharacterized protein</fullName>
    </submittedName>
</protein>
<evidence type="ECO:0000313" key="2">
    <source>
        <dbReference type="Proteomes" id="UP000190105"/>
    </source>
</evidence>
<evidence type="ECO:0000313" key="1">
    <source>
        <dbReference type="EMBL" id="SKA79296.1"/>
    </source>
</evidence>
<reference evidence="2" key="1">
    <citation type="submission" date="2017-02" db="EMBL/GenBank/DDBJ databases">
        <authorList>
            <person name="Varghese N."/>
            <person name="Submissions S."/>
        </authorList>
    </citation>
    <scope>NUCLEOTIDE SEQUENCE [LARGE SCALE GENOMIC DNA]</scope>
    <source>
        <strain evidence="2">USBA 833</strain>
    </source>
</reference>
<name>A0A1T4WPP1_9CLOT</name>
<dbReference type="AlphaFoldDB" id="A0A1T4WPP1"/>
<dbReference type="STRING" id="1147123.SAMN05443428_10330"/>
<organism evidence="1 2">
    <name type="scientific">Caloramator quimbayensis</name>
    <dbReference type="NCBI Taxonomy" id="1147123"/>
    <lineage>
        <taxon>Bacteria</taxon>
        <taxon>Bacillati</taxon>
        <taxon>Bacillota</taxon>
        <taxon>Clostridia</taxon>
        <taxon>Eubacteriales</taxon>
        <taxon>Clostridiaceae</taxon>
        <taxon>Caloramator</taxon>
    </lineage>
</organism>
<keyword evidence="2" id="KW-1185">Reference proteome</keyword>
<sequence length="37" mass="4372">MEALIELLDKKLILEKYEIIEDTIYVKYKNSEAVCLP</sequence>
<gene>
    <name evidence="1" type="ORF">SAMN05443428_10330</name>
</gene>
<accession>A0A1T4WPP1</accession>
<dbReference type="Proteomes" id="UP000190105">
    <property type="component" value="Unassembled WGS sequence"/>
</dbReference>
<dbReference type="EMBL" id="FUYH01000003">
    <property type="protein sequence ID" value="SKA79296.1"/>
    <property type="molecule type" value="Genomic_DNA"/>
</dbReference>
<proteinExistence type="predicted"/>